<evidence type="ECO:0000256" key="2">
    <source>
        <dbReference type="SAM" id="SignalP"/>
    </source>
</evidence>
<organism evidence="3 4">
    <name type="scientific">Pseudomonas typographi</name>
    <dbReference type="NCBI Taxonomy" id="2715964"/>
    <lineage>
        <taxon>Bacteria</taxon>
        <taxon>Pseudomonadati</taxon>
        <taxon>Pseudomonadota</taxon>
        <taxon>Gammaproteobacteria</taxon>
        <taxon>Pseudomonadales</taxon>
        <taxon>Pseudomonadaceae</taxon>
        <taxon>Pseudomonas</taxon>
    </lineage>
</organism>
<name>A0ABR7Z136_9PSED</name>
<dbReference type="Pfam" id="PF06693">
    <property type="entry name" value="DUF1190"/>
    <property type="match status" value="1"/>
</dbReference>
<evidence type="ECO:0000256" key="1">
    <source>
        <dbReference type="SAM" id="MobiDB-lite"/>
    </source>
</evidence>
<feature type="signal peptide" evidence="2">
    <location>
        <begin position="1"/>
        <end position="20"/>
    </location>
</feature>
<sequence>MRTRSSVTLVLAGTLPLALAACNHSDTVNVTARKNFKTVQECVEAKFPVDVCSDAYMTALADHKRIAPTYDDQASCDADFVEGYCQATPDGHFAPRLGGFELAMAGEVPREQAEQARSQSDGGNGFLTGLLIGNLLSGSRPSYFAQPIYDTRTRQGGYASTTLPQQMDDGKTFGRSSQARSGGGSYTPSTLAKSLGSGATVGSTISRGGFGSQATARSGWSSKSGGFSAGG</sequence>
<proteinExistence type="predicted"/>
<protein>
    <submittedName>
        <fullName evidence="3">DUF1190 domain-containing protein</fullName>
    </submittedName>
</protein>
<dbReference type="PROSITE" id="PS51257">
    <property type="entry name" value="PROKAR_LIPOPROTEIN"/>
    <property type="match status" value="1"/>
</dbReference>
<gene>
    <name evidence="3" type="ORF">HAQ05_10915</name>
</gene>
<feature type="region of interest" description="Disordered" evidence="1">
    <location>
        <begin position="155"/>
        <end position="231"/>
    </location>
</feature>
<dbReference type="Proteomes" id="UP000805841">
    <property type="component" value="Unassembled WGS sequence"/>
</dbReference>
<dbReference type="RefSeq" id="WP_190420299.1">
    <property type="nucleotide sequence ID" value="NZ_JAAOCA010000011.1"/>
</dbReference>
<reference evidence="3 4" key="1">
    <citation type="journal article" date="2020" name="Insects">
        <title>Bacteria Belonging to Pseudomonas typographi sp. nov. from the Bark Beetle Ips typographus Have Genomic Potential to Aid in the Host Ecology.</title>
        <authorList>
            <person name="Peral-Aranega E."/>
            <person name="Saati-Santamaria Z."/>
            <person name="Kolarik M."/>
            <person name="Rivas R."/>
            <person name="Garcia-Fraile P."/>
        </authorList>
    </citation>
    <scope>NUCLEOTIDE SEQUENCE [LARGE SCALE GENOMIC DNA]</scope>
    <source>
        <strain evidence="3 4">CA3A</strain>
    </source>
</reference>
<comment type="caution">
    <text evidence="3">The sequence shown here is derived from an EMBL/GenBank/DDBJ whole genome shotgun (WGS) entry which is preliminary data.</text>
</comment>
<evidence type="ECO:0000313" key="3">
    <source>
        <dbReference type="EMBL" id="MBD1599209.1"/>
    </source>
</evidence>
<feature type="compositionally biased region" description="Polar residues" evidence="1">
    <location>
        <begin position="200"/>
        <end position="225"/>
    </location>
</feature>
<dbReference type="EMBL" id="JAAOCA010000011">
    <property type="protein sequence ID" value="MBD1599209.1"/>
    <property type="molecule type" value="Genomic_DNA"/>
</dbReference>
<dbReference type="InterPro" id="IPR009576">
    <property type="entry name" value="Biofilm_formation_YgiB"/>
</dbReference>
<feature type="chain" id="PRO_5046814887" evidence="2">
    <location>
        <begin position="21"/>
        <end position="231"/>
    </location>
</feature>
<evidence type="ECO:0000313" key="4">
    <source>
        <dbReference type="Proteomes" id="UP000805841"/>
    </source>
</evidence>
<accession>A0ABR7Z136</accession>
<keyword evidence="4" id="KW-1185">Reference proteome</keyword>
<keyword evidence="2" id="KW-0732">Signal</keyword>